<evidence type="ECO:0000313" key="1">
    <source>
        <dbReference type="EMBL" id="KAK4133907.1"/>
    </source>
</evidence>
<keyword evidence="2" id="KW-1185">Reference proteome</keyword>
<reference evidence="1" key="2">
    <citation type="submission" date="2023-05" db="EMBL/GenBank/DDBJ databases">
        <authorList>
            <consortium name="Lawrence Berkeley National Laboratory"/>
            <person name="Steindorff A."/>
            <person name="Hensen N."/>
            <person name="Bonometti L."/>
            <person name="Westerberg I."/>
            <person name="Brannstrom I.O."/>
            <person name="Guillou S."/>
            <person name="Cros-Aarteil S."/>
            <person name="Calhoun S."/>
            <person name="Haridas S."/>
            <person name="Kuo A."/>
            <person name="Mondo S."/>
            <person name="Pangilinan J."/>
            <person name="Riley R."/>
            <person name="Labutti K."/>
            <person name="Andreopoulos B."/>
            <person name="Lipzen A."/>
            <person name="Chen C."/>
            <person name="Yanf M."/>
            <person name="Daum C."/>
            <person name="Ng V."/>
            <person name="Clum A."/>
            <person name="Ohm R."/>
            <person name="Martin F."/>
            <person name="Silar P."/>
            <person name="Natvig D."/>
            <person name="Lalanne C."/>
            <person name="Gautier V."/>
            <person name="Ament-Velasquez S.L."/>
            <person name="Kruys A."/>
            <person name="Hutchinson M.I."/>
            <person name="Powell A.J."/>
            <person name="Barry K."/>
            <person name="Miller A.N."/>
            <person name="Grigoriev I.V."/>
            <person name="Debuchy R."/>
            <person name="Gladieux P."/>
            <person name="Thoren M.H."/>
            <person name="Johannesson H."/>
        </authorList>
    </citation>
    <scope>NUCLEOTIDE SEQUENCE</scope>
    <source>
        <strain evidence="1">CBS 123565</strain>
    </source>
</reference>
<organism evidence="1 2">
    <name type="scientific">Trichocladium antarcticum</name>
    <dbReference type="NCBI Taxonomy" id="1450529"/>
    <lineage>
        <taxon>Eukaryota</taxon>
        <taxon>Fungi</taxon>
        <taxon>Dikarya</taxon>
        <taxon>Ascomycota</taxon>
        <taxon>Pezizomycotina</taxon>
        <taxon>Sordariomycetes</taxon>
        <taxon>Sordariomycetidae</taxon>
        <taxon>Sordariales</taxon>
        <taxon>Chaetomiaceae</taxon>
        <taxon>Trichocladium</taxon>
    </lineage>
</organism>
<dbReference type="Proteomes" id="UP001304895">
    <property type="component" value="Unassembled WGS sequence"/>
</dbReference>
<dbReference type="AlphaFoldDB" id="A0AAN6UJ09"/>
<comment type="caution">
    <text evidence="1">The sequence shown here is derived from an EMBL/GenBank/DDBJ whole genome shotgun (WGS) entry which is preliminary data.</text>
</comment>
<protein>
    <submittedName>
        <fullName evidence="1">Uncharacterized protein</fullName>
    </submittedName>
</protein>
<gene>
    <name evidence="1" type="ORF">BT67DRAFT_34785</name>
</gene>
<reference evidence="1" key="1">
    <citation type="journal article" date="2023" name="Mol. Phylogenet. Evol.">
        <title>Genome-scale phylogeny and comparative genomics of the fungal order Sordariales.</title>
        <authorList>
            <person name="Hensen N."/>
            <person name="Bonometti L."/>
            <person name="Westerberg I."/>
            <person name="Brannstrom I.O."/>
            <person name="Guillou S."/>
            <person name="Cros-Aarteil S."/>
            <person name="Calhoun S."/>
            <person name="Haridas S."/>
            <person name="Kuo A."/>
            <person name="Mondo S."/>
            <person name="Pangilinan J."/>
            <person name="Riley R."/>
            <person name="LaButti K."/>
            <person name="Andreopoulos B."/>
            <person name="Lipzen A."/>
            <person name="Chen C."/>
            <person name="Yan M."/>
            <person name="Daum C."/>
            <person name="Ng V."/>
            <person name="Clum A."/>
            <person name="Steindorff A."/>
            <person name="Ohm R.A."/>
            <person name="Martin F."/>
            <person name="Silar P."/>
            <person name="Natvig D.O."/>
            <person name="Lalanne C."/>
            <person name="Gautier V."/>
            <person name="Ament-Velasquez S.L."/>
            <person name="Kruys A."/>
            <person name="Hutchinson M.I."/>
            <person name="Powell A.J."/>
            <person name="Barry K."/>
            <person name="Miller A.N."/>
            <person name="Grigoriev I.V."/>
            <person name="Debuchy R."/>
            <person name="Gladieux P."/>
            <person name="Hiltunen Thoren M."/>
            <person name="Johannesson H."/>
        </authorList>
    </citation>
    <scope>NUCLEOTIDE SEQUENCE</scope>
    <source>
        <strain evidence="1">CBS 123565</strain>
    </source>
</reference>
<sequence>MEEPVHVPVHNLRPCLHSRPDLICASAMIHIWGGEMAFFSVRFSKPPLLRARYYQLPSQHGSFVATYLRCQSCCDGPRPRSVSGPNGATSLVPTAHLADRDAVPAQVIVPRGVPVVDGGVGLSDGLSIRESAASLGLPGSFPQHRLSLLNHITFLLRGFWSSTHSFLPKLHMLLASTFPTTTLLMISDFWQVQDAASRLCIASFS</sequence>
<proteinExistence type="predicted"/>
<accession>A0AAN6UJ09</accession>
<dbReference type="EMBL" id="MU853410">
    <property type="protein sequence ID" value="KAK4133907.1"/>
    <property type="molecule type" value="Genomic_DNA"/>
</dbReference>
<name>A0AAN6UJ09_9PEZI</name>
<evidence type="ECO:0000313" key="2">
    <source>
        <dbReference type="Proteomes" id="UP001304895"/>
    </source>
</evidence>